<dbReference type="PROSITE" id="PS51722">
    <property type="entry name" value="G_TR_2"/>
    <property type="match status" value="1"/>
</dbReference>
<dbReference type="RefSeq" id="WP_067486581.1">
    <property type="nucleotide sequence ID" value="NZ_LT615367.1"/>
</dbReference>
<feature type="binding site" evidence="9">
    <location>
        <begin position="458"/>
        <end position="462"/>
    </location>
    <ligand>
        <name>GTP</name>
        <dbReference type="ChEBI" id="CHEBI:37565"/>
    </ligand>
</feature>
<dbReference type="HAMAP" id="MF_00100_B">
    <property type="entry name" value="IF_2_B"/>
    <property type="match status" value="1"/>
</dbReference>
<feature type="domain" description="Tr-type G" evidence="13">
    <location>
        <begin position="403"/>
        <end position="572"/>
    </location>
</feature>
<feature type="compositionally biased region" description="Basic and acidic residues" evidence="12">
    <location>
        <begin position="280"/>
        <end position="293"/>
    </location>
</feature>
<organism evidence="14 15">
    <name type="scientific">Dickeya aquatica</name>
    <dbReference type="NCBI Taxonomy" id="1401087"/>
    <lineage>
        <taxon>Bacteria</taxon>
        <taxon>Pseudomonadati</taxon>
        <taxon>Pseudomonadota</taxon>
        <taxon>Gammaproteobacteria</taxon>
        <taxon>Enterobacterales</taxon>
        <taxon>Pectobacteriaceae</taxon>
        <taxon>Dickeya</taxon>
    </lineage>
</organism>
<dbReference type="Gene3D" id="3.40.50.10050">
    <property type="entry name" value="Translation initiation factor IF- 2, domain 3"/>
    <property type="match status" value="1"/>
</dbReference>
<gene>
    <name evidence="9 14" type="primary">infB</name>
    <name evidence="14" type="ORF">DAQ1742_00697</name>
</gene>
<dbReference type="NCBIfam" id="TIGR00231">
    <property type="entry name" value="small_GTP"/>
    <property type="match status" value="1"/>
</dbReference>
<dbReference type="InterPro" id="IPR027417">
    <property type="entry name" value="P-loop_NTPase"/>
</dbReference>
<feature type="region of interest" description="G-domain" evidence="9">
    <location>
        <begin position="406"/>
        <end position="554"/>
    </location>
</feature>
<evidence type="ECO:0000256" key="5">
    <source>
        <dbReference type="ARBA" id="ARBA00022540"/>
    </source>
</evidence>
<evidence type="ECO:0000256" key="6">
    <source>
        <dbReference type="ARBA" id="ARBA00022741"/>
    </source>
</evidence>
<dbReference type="PROSITE" id="PS01176">
    <property type="entry name" value="IF2"/>
    <property type="match status" value="1"/>
</dbReference>
<dbReference type="InterPro" id="IPR053905">
    <property type="entry name" value="EF-G-like_DII"/>
</dbReference>
<evidence type="ECO:0000256" key="12">
    <source>
        <dbReference type="SAM" id="MobiDB-lite"/>
    </source>
</evidence>
<dbReference type="InterPro" id="IPR009000">
    <property type="entry name" value="Transl_B-barrel_sf"/>
</dbReference>
<keyword evidence="5 9" id="KW-0396">Initiation factor</keyword>
<feature type="binding site" evidence="9">
    <location>
        <begin position="512"/>
        <end position="515"/>
    </location>
    <ligand>
        <name>GTP</name>
        <dbReference type="ChEBI" id="CHEBI:37565"/>
    </ligand>
</feature>
<dbReference type="Pfam" id="PF11987">
    <property type="entry name" value="IF-2"/>
    <property type="match status" value="1"/>
</dbReference>
<dbReference type="FunFam" id="3.40.50.300:FF:000019">
    <property type="entry name" value="Translation initiation factor IF-2"/>
    <property type="match status" value="1"/>
</dbReference>
<feature type="region of interest" description="Disordered" evidence="12">
    <location>
        <begin position="47"/>
        <end position="308"/>
    </location>
</feature>
<feature type="compositionally biased region" description="Basic and acidic residues" evidence="12">
    <location>
        <begin position="182"/>
        <end position="231"/>
    </location>
</feature>
<dbReference type="SUPFAM" id="SSF52540">
    <property type="entry name" value="P-loop containing nucleoside triphosphate hydrolases"/>
    <property type="match status" value="1"/>
</dbReference>
<dbReference type="KEGG" id="daq:DAQ1742_00697"/>
<dbReference type="GO" id="GO:0005829">
    <property type="term" value="C:cytosol"/>
    <property type="evidence" value="ECO:0007669"/>
    <property type="project" value="TreeGrafter"/>
</dbReference>
<dbReference type="EMBL" id="LT615367">
    <property type="protein sequence ID" value="SLM61779.1"/>
    <property type="molecule type" value="Genomic_DNA"/>
</dbReference>
<keyword evidence="6 9" id="KW-0547">Nucleotide-binding</keyword>
<evidence type="ECO:0000256" key="8">
    <source>
        <dbReference type="ARBA" id="ARBA00023134"/>
    </source>
</evidence>
<dbReference type="FunFam" id="3.40.50.10050:FF:000001">
    <property type="entry name" value="Translation initiation factor IF-2"/>
    <property type="match status" value="1"/>
</dbReference>
<evidence type="ECO:0000313" key="14">
    <source>
        <dbReference type="EMBL" id="SLM61779.1"/>
    </source>
</evidence>
<dbReference type="Pfam" id="PF04760">
    <property type="entry name" value="IF2_N"/>
    <property type="match status" value="2"/>
</dbReference>
<dbReference type="InterPro" id="IPR015760">
    <property type="entry name" value="TIF_IF2"/>
</dbReference>
<protein>
    <recommendedName>
        <fullName evidence="3 9">Translation initiation factor IF-2</fullName>
    </recommendedName>
</protein>
<dbReference type="InterPro" id="IPR004161">
    <property type="entry name" value="EFTu-like_2"/>
</dbReference>
<evidence type="ECO:0000313" key="15">
    <source>
        <dbReference type="Proteomes" id="UP000294820"/>
    </source>
</evidence>
<evidence type="ECO:0000256" key="10">
    <source>
        <dbReference type="RuleBase" id="RU000644"/>
    </source>
</evidence>
<dbReference type="Pfam" id="PF00009">
    <property type="entry name" value="GTP_EFTU"/>
    <property type="match status" value="1"/>
</dbReference>
<evidence type="ECO:0000256" key="2">
    <source>
        <dbReference type="ARBA" id="ARBA00007733"/>
    </source>
</evidence>
<dbReference type="InterPro" id="IPR009061">
    <property type="entry name" value="DNA-bd_dom_put_sf"/>
</dbReference>
<keyword evidence="4 9" id="KW-0963">Cytoplasm</keyword>
<dbReference type="GO" id="GO:0097216">
    <property type="term" value="F:guanosine tetraphosphate binding"/>
    <property type="evidence" value="ECO:0007669"/>
    <property type="project" value="UniProtKB-ARBA"/>
</dbReference>
<dbReference type="InterPro" id="IPR023115">
    <property type="entry name" value="TIF_IF2_dom3"/>
</dbReference>
<dbReference type="InterPro" id="IPR000795">
    <property type="entry name" value="T_Tr_GTP-bd_dom"/>
</dbReference>
<dbReference type="SUPFAM" id="SSF46955">
    <property type="entry name" value="Putative DNA-binding domain"/>
    <property type="match status" value="1"/>
</dbReference>
<dbReference type="FunFam" id="2.40.30.10:FF:000007">
    <property type="entry name" value="Translation initiation factor IF-2"/>
    <property type="match status" value="1"/>
</dbReference>
<comment type="function">
    <text evidence="9 10">One of the essential components for the initiation of protein synthesis. Protects formylmethionyl-tRNA from spontaneous hydrolysis and promotes its binding to the 30S ribosomal subunits. Also involved in the hydrolysis of GTP during the formation of the 70S ribosomal complex.</text>
</comment>
<feature type="compositionally biased region" description="Basic residues" evidence="12">
    <location>
        <begin position="265"/>
        <end position="279"/>
    </location>
</feature>
<dbReference type="Gene3D" id="2.40.30.10">
    <property type="entry name" value="Translation factors"/>
    <property type="match status" value="2"/>
</dbReference>
<dbReference type="Gene3D" id="3.30.56.50">
    <property type="entry name" value="Putative DNA-binding domain, N-terminal subdomain of bacterial translation initiation factor IF2"/>
    <property type="match status" value="1"/>
</dbReference>
<dbReference type="AlphaFoldDB" id="A0A375A821"/>
<dbReference type="SUPFAM" id="SSF52156">
    <property type="entry name" value="Initiation factor IF2/eIF5b, domain 3"/>
    <property type="match status" value="1"/>
</dbReference>
<evidence type="ECO:0000256" key="3">
    <source>
        <dbReference type="ARBA" id="ARBA00020675"/>
    </source>
</evidence>
<dbReference type="InterPro" id="IPR005225">
    <property type="entry name" value="Small_GTP-bd"/>
</dbReference>
<dbReference type="GO" id="GO:0003743">
    <property type="term" value="F:translation initiation factor activity"/>
    <property type="evidence" value="ECO:0007669"/>
    <property type="project" value="UniProtKB-UniRule"/>
</dbReference>
<evidence type="ECO:0000256" key="11">
    <source>
        <dbReference type="RuleBase" id="RU000645"/>
    </source>
</evidence>
<dbReference type="Gene3D" id="3.40.50.300">
    <property type="entry name" value="P-loop containing nucleotide triphosphate hydrolases"/>
    <property type="match status" value="1"/>
</dbReference>
<keyword evidence="7 9" id="KW-0648">Protein biosynthesis</keyword>
<dbReference type="GO" id="GO:0003924">
    <property type="term" value="F:GTPase activity"/>
    <property type="evidence" value="ECO:0007669"/>
    <property type="project" value="UniProtKB-UniRule"/>
</dbReference>
<comment type="subcellular location">
    <subcellularLocation>
        <location evidence="1 9 11">Cytoplasm</location>
    </subcellularLocation>
</comment>
<dbReference type="FunFam" id="2.40.30.10:FF:000008">
    <property type="entry name" value="Translation initiation factor IF-2"/>
    <property type="match status" value="1"/>
</dbReference>
<evidence type="ECO:0000256" key="4">
    <source>
        <dbReference type="ARBA" id="ARBA00022490"/>
    </source>
</evidence>
<evidence type="ECO:0000259" key="13">
    <source>
        <dbReference type="PROSITE" id="PS51722"/>
    </source>
</evidence>
<dbReference type="InterPro" id="IPR036925">
    <property type="entry name" value="TIF_IF2_dom3_sf"/>
</dbReference>
<feature type="compositionally biased region" description="Polar residues" evidence="12">
    <location>
        <begin position="68"/>
        <end position="82"/>
    </location>
</feature>
<dbReference type="Pfam" id="PF08364">
    <property type="entry name" value="IF2_assoc"/>
    <property type="match status" value="1"/>
</dbReference>
<dbReference type="Pfam" id="PF03144">
    <property type="entry name" value="GTP_EFTU_D2"/>
    <property type="match status" value="1"/>
</dbReference>
<dbReference type="NCBIfam" id="TIGR00487">
    <property type="entry name" value="IF-2"/>
    <property type="match status" value="1"/>
</dbReference>
<dbReference type="Proteomes" id="UP000294820">
    <property type="component" value="Chromosome 1"/>
</dbReference>
<keyword evidence="15" id="KW-1185">Reference proteome</keyword>
<dbReference type="InterPro" id="IPR013575">
    <property type="entry name" value="IF2_assoc_dom_bac"/>
</dbReference>
<accession>A0A375A821</accession>
<dbReference type="InterPro" id="IPR044145">
    <property type="entry name" value="IF2_II"/>
</dbReference>
<reference evidence="14 15" key="1">
    <citation type="submission" date="2016-09" db="EMBL/GenBank/DDBJ databases">
        <authorList>
            <person name="Reverchon S."/>
            <person name="Nasser W."/>
            <person name="Leonard S."/>
            <person name="Brochier C."/>
            <person name="Duprey A."/>
        </authorList>
    </citation>
    <scope>NUCLEOTIDE SEQUENCE [LARGE SCALE GENOMIC DNA]</scope>
    <source>
        <strain evidence="14 15">174/2</strain>
    </source>
</reference>
<feature type="binding site" evidence="9">
    <location>
        <begin position="412"/>
        <end position="419"/>
    </location>
    <ligand>
        <name>GTP</name>
        <dbReference type="ChEBI" id="CHEBI:37565"/>
    </ligand>
</feature>
<comment type="similarity">
    <text evidence="2 9 10">Belongs to the TRAFAC class translation factor GTPase superfamily. Classic translation factor GTPase family. IF-2 subfamily.</text>
</comment>
<feature type="compositionally biased region" description="Basic and acidic residues" evidence="12">
    <location>
        <begin position="106"/>
        <end position="169"/>
    </location>
</feature>
<keyword evidence="8 9" id="KW-0342">GTP-binding</keyword>
<evidence type="ECO:0000256" key="1">
    <source>
        <dbReference type="ARBA" id="ARBA00004496"/>
    </source>
</evidence>
<dbReference type="CDD" id="cd03702">
    <property type="entry name" value="IF2_mtIF2_II"/>
    <property type="match status" value="1"/>
</dbReference>
<evidence type="ECO:0000256" key="7">
    <source>
        <dbReference type="ARBA" id="ARBA00022917"/>
    </source>
</evidence>
<dbReference type="Pfam" id="PF22042">
    <property type="entry name" value="EF-G_D2"/>
    <property type="match status" value="1"/>
</dbReference>
<dbReference type="GO" id="GO:0005525">
    <property type="term" value="F:GTP binding"/>
    <property type="evidence" value="ECO:0007669"/>
    <property type="project" value="UniProtKB-KW"/>
</dbReference>
<name>A0A375A821_9GAMM</name>
<dbReference type="CDD" id="cd01887">
    <property type="entry name" value="IF2_eIF5B"/>
    <property type="match status" value="1"/>
</dbReference>
<dbReference type="InterPro" id="IPR006847">
    <property type="entry name" value="IF2_N"/>
</dbReference>
<dbReference type="FunFam" id="3.30.56.50:FF:000001">
    <property type="entry name" value="Translation initiation factor IF-2"/>
    <property type="match status" value="1"/>
</dbReference>
<dbReference type="CDD" id="cd03692">
    <property type="entry name" value="mtIF2_IVc"/>
    <property type="match status" value="1"/>
</dbReference>
<sequence length="904" mass="99237">MTDVTLKSLAAEIQTPVDRLIQQFADAGITKSASDSVTQHEKETLLAHLNRERGGASSKLTLQRKTRSTLSIPSTGGKSKSVQIEVRKKRTYVKRDPLEDQQQAAEEERSRREAEEQARRAAEEQATRDAEDKAKREEEEKAKRAVAEEQAKREAVEKAKRDVAEKEKVSNQQNDSMTKPAQAEKARREAEAAELKRKAEETARLKVEEEARRIAEEARKMAEENAGRWEKEGEETEDSDYHVTTSHHAREAEDENDRQVEGGRGRARSSKVAKQKKGSRLSESKADREEARAVTRGGKGKRKPSTLQQGFNKPVQAVNRDVVIGETITVAELANKMAVKGSQVIKTMMKLGAMATINQVIDQETAQLVAEEMGHKVILRRENELEEAVMSDRDTGLSSESESRAPVVTIMGHVDHGKTSLLDYIRSTKVAAGEAGGITQHIGAYHVETDNGMITFLDTPGHAAFTAMRARGAQATDIVVLVVAADDGVMPQTIEAIQHAKAAKVPVVVAVNKIDKPEADPDRVKNELSQYGIMPEEWGGESQFVHVSAKSGTGIDELLEAILLQAEVLELKAIHSGMASGVVIESFLDKGRGPVATVLVREGTLNKGDIVLCGFEYGRVRAMRDELGREITEAGPSIPVEILGLSGVPAAGDEATVVRDEKKAREVALYRQGKFREVKLARQQKSKLENMFANMSEGEVSELNIVLKSDVQGSAEAICDSLQKLSTDEVKVKIVGSGVGGITETDATLAAASNAIILGFNVRADASARRVVEAESLDLRYYSVIYDLIDEVKQAMSGMLAPEYKQEIIGLAEVRDVFKSPKFGAIAGCMVTEGVVKRHNPIRVLRDNVVIFEGELESLRRFKDDVNEVRNGMECGIGVKNYNDVRTGDMIEVFETIEIKRTIE</sequence>
<dbReference type="PANTHER" id="PTHR43381">
    <property type="entry name" value="TRANSLATION INITIATION FACTOR IF-2-RELATED"/>
    <property type="match status" value="1"/>
</dbReference>
<dbReference type="SUPFAM" id="SSF50447">
    <property type="entry name" value="Translation proteins"/>
    <property type="match status" value="2"/>
</dbReference>
<dbReference type="InterPro" id="IPR000178">
    <property type="entry name" value="TF_IF2_bacterial-like"/>
</dbReference>
<dbReference type="PANTHER" id="PTHR43381:SF5">
    <property type="entry name" value="TR-TYPE G DOMAIN-CONTAINING PROTEIN"/>
    <property type="match status" value="1"/>
</dbReference>
<proteinExistence type="inferred from homology"/>
<evidence type="ECO:0000256" key="9">
    <source>
        <dbReference type="HAMAP-Rule" id="MF_00100"/>
    </source>
</evidence>